<dbReference type="Gene3D" id="2.40.128.150">
    <property type="entry name" value="Cysteine proteinases"/>
    <property type="match status" value="1"/>
</dbReference>
<dbReference type="Pfam" id="PF00797">
    <property type="entry name" value="Acetyltransf_2"/>
    <property type="match status" value="1"/>
</dbReference>
<dbReference type="GO" id="GO:0016407">
    <property type="term" value="F:acetyltransferase activity"/>
    <property type="evidence" value="ECO:0007669"/>
    <property type="project" value="InterPro"/>
</dbReference>
<protein>
    <submittedName>
        <fullName evidence="3">Arylamine N-acetyltransferase</fullName>
    </submittedName>
</protein>
<evidence type="ECO:0000313" key="4">
    <source>
        <dbReference type="Proteomes" id="UP000718281"/>
    </source>
</evidence>
<dbReference type="EMBL" id="JADIXZ010000007">
    <property type="protein sequence ID" value="MBK6302061.1"/>
    <property type="molecule type" value="Genomic_DNA"/>
</dbReference>
<evidence type="ECO:0000256" key="1">
    <source>
        <dbReference type="ARBA" id="ARBA00006547"/>
    </source>
</evidence>
<comment type="caution">
    <text evidence="3">The sequence shown here is derived from an EMBL/GenBank/DDBJ whole genome shotgun (WGS) entry which is preliminary data.</text>
</comment>
<organism evidence="3 4">
    <name type="scientific">Candidatus Phosphoribacter hodrii</name>
    <dbReference type="NCBI Taxonomy" id="2953743"/>
    <lineage>
        <taxon>Bacteria</taxon>
        <taxon>Bacillati</taxon>
        <taxon>Actinomycetota</taxon>
        <taxon>Actinomycetes</taxon>
        <taxon>Micrococcales</taxon>
        <taxon>Dermatophilaceae</taxon>
        <taxon>Candidatus Phosphoribacter</taxon>
    </lineage>
</organism>
<reference evidence="3 4" key="1">
    <citation type="submission" date="2020-10" db="EMBL/GenBank/DDBJ databases">
        <title>Connecting structure to function with the recovery of over 1000 high-quality activated sludge metagenome-assembled genomes encoding full-length rRNA genes using long-read sequencing.</title>
        <authorList>
            <person name="Singleton C.M."/>
            <person name="Petriglieri F."/>
            <person name="Kristensen J.M."/>
            <person name="Kirkegaard R.H."/>
            <person name="Michaelsen T.Y."/>
            <person name="Andersen M.H."/>
            <person name="Karst S.M."/>
            <person name="Dueholm M.S."/>
            <person name="Nielsen P.H."/>
            <person name="Albertsen M."/>
        </authorList>
    </citation>
    <scope>NUCLEOTIDE SEQUENCE [LARGE SCALE GENOMIC DNA]</scope>
    <source>
        <strain evidence="3">AalE_18-Q3-R2-46_BAT3C.188</strain>
    </source>
</reference>
<dbReference type="InterPro" id="IPR038765">
    <property type="entry name" value="Papain-like_cys_pep_sf"/>
</dbReference>
<dbReference type="PANTHER" id="PTHR11786">
    <property type="entry name" value="N-HYDROXYARYLAMINE O-ACETYLTRANSFERASE"/>
    <property type="match status" value="1"/>
</dbReference>
<dbReference type="Proteomes" id="UP000718281">
    <property type="component" value="Unassembled WGS sequence"/>
</dbReference>
<accession>A0A935CGF0</accession>
<evidence type="ECO:0000256" key="2">
    <source>
        <dbReference type="RuleBase" id="RU003452"/>
    </source>
</evidence>
<dbReference type="PRINTS" id="PR01543">
    <property type="entry name" value="ANATRNSFRASE"/>
</dbReference>
<dbReference type="SUPFAM" id="SSF54001">
    <property type="entry name" value="Cysteine proteinases"/>
    <property type="match status" value="1"/>
</dbReference>
<gene>
    <name evidence="3" type="ORF">IPF40_13860</name>
</gene>
<evidence type="ECO:0000313" key="3">
    <source>
        <dbReference type="EMBL" id="MBK6302061.1"/>
    </source>
</evidence>
<name>A0A935CGF0_9MICO</name>
<dbReference type="PANTHER" id="PTHR11786:SF0">
    <property type="entry name" value="ARYLAMINE N-ACETYLTRANSFERASE 4-RELATED"/>
    <property type="match status" value="1"/>
</dbReference>
<dbReference type="Gene3D" id="3.30.2140.10">
    <property type="entry name" value="Arylamine N-acetyltransferase"/>
    <property type="match status" value="1"/>
</dbReference>
<sequence length="299" mass="32341">MKDHEPEQSEPDGSDPRVAAYLARLGRRDLLAAPADRATLVALHRAHVERVPYETLQIALGHPTPVDVAASVASVLRGHGGYCFHLNGAFAWLLERLGYAVQHHRAGVQGARAVTPVGADGNHLALTVDVEGQPWLVDVGLGSAVHEPLPLAPGRCRQGPFTYGIRPSEAVPGGWRFDHDPSAQSFVGMDLDIAPCTLAEATTRHTELSTSPESMFVKVLAVQRRDAHGVDLLQSVALTRIDTAGRRKRVVESAADFEGVLRGVFGLDLTGMPREHLAAVWRRQADGYAAYREKKTARA</sequence>
<dbReference type="AlphaFoldDB" id="A0A935CGF0"/>
<proteinExistence type="inferred from homology"/>
<comment type="similarity">
    <text evidence="1 2">Belongs to the arylamine N-acetyltransferase family.</text>
</comment>
<dbReference type="InterPro" id="IPR001447">
    <property type="entry name" value="Arylamine_N-AcTrfase"/>
</dbReference>